<dbReference type="PANTHER" id="PTHR43157">
    <property type="entry name" value="PHOSPHATIDYLINOSITOL-GLYCAN BIOSYNTHESIS CLASS F PROTEIN-RELATED"/>
    <property type="match status" value="1"/>
</dbReference>
<organism evidence="2 3">
    <name type="scientific">Sodiomyces alkalinus (strain CBS 110278 / VKM F-3762 / F11)</name>
    <name type="common">Alkaliphilic filamentous fungus</name>
    <dbReference type="NCBI Taxonomy" id="1314773"/>
    <lineage>
        <taxon>Eukaryota</taxon>
        <taxon>Fungi</taxon>
        <taxon>Dikarya</taxon>
        <taxon>Ascomycota</taxon>
        <taxon>Pezizomycotina</taxon>
        <taxon>Sordariomycetes</taxon>
        <taxon>Hypocreomycetidae</taxon>
        <taxon>Glomerellales</taxon>
        <taxon>Plectosphaerellaceae</taxon>
        <taxon>Sodiomyces</taxon>
    </lineage>
</organism>
<dbReference type="EMBL" id="ML119069">
    <property type="protein sequence ID" value="ROT34553.1"/>
    <property type="molecule type" value="Genomic_DNA"/>
</dbReference>
<dbReference type="PRINTS" id="PR00081">
    <property type="entry name" value="GDHRDH"/>
</dbReference>
<evidence type="ECO:0000256" key="1">
    <source>
        <dbReference type="ARBA" id="ARBA00023002"/>
    </source>
</evidence>
<dbReference type="OrthoDB" id="542013at2759"/>
<dbReference type="GeneID" id="39579527"/>
<evidence type="ECO:0000313" key="2">
    <source>
        <dbReference type="EMBL" id="ROT34553.1"/>
    </source>
</evidence>
<protein>
    <submittedName>
        <fullName evidence="2">Putative short-chain dehydrogenase</fullName>
    </submittedName>
</protein>
<dbReference type="STRING" id="1314773.A0A3N2PJ43"/>
<accession>A0A3N2PJ43</accession>
<keyword evidence="3" id="KW-1185">Reference proteome</keyword>
<sequence length="327" mass="35851">MSFPSFLYSQLFKHLPYPTGDYSGQTIVITGSNVGLGKEAARHFARMGAAKLILAVRNLQRGQEAKEDILSTTGRTKDVIDIWEVDMASYVSVEKFAARVNSELDRVDIFLANAGIAPGKYTLAEGNEASITVNFISTMLLTALVVPKLKATAKAYKVRPTLTIVSSDVHAHTTFPQKSAPEGKILEAVSDKEACEKNWDEQYPVSKILGVFAVRALANRYPASTFPVTINLVNPGLCHSELGRDIPTWTFWLIKLLLARSTEAGSRTLVHAASQGVESHGQYMTDCGTGAPSAFVTSAEGQKAQERVWDELCKKLELIHPEWMSNF</sequence>
<proteinExistence type="predicted"/>
<reference evidence="2 3" key="1">
    <citation type="journal article" date="2018" name="Mol. Ecol.">
        <title>The obligate alkalophilic soda-lake fungus Sodiomyces alkalinus has shifted to a protein diet.</title>
        <authorList>
            <person name="Grum-Grzhimaylo A.A."/>
            <person name="Falkoski D.L."/>
            <person name="van den Heuvel J."/>
            <person name="Valero-Jimenez C.A."/>
            <person name="Min B."/>
            <person name="Choi I.G."/>
            <person name="Lipzen A."/>
            <person name="Daum C.G."/>
            <person name="Aanen D.K."/>
            <person name="Tsang A."/>
            <person name="Henrissat B."/>
            <person name="Bilanenko E.N."/>
            <person name="de Vries R.P."/>
            <person name="van Kan J.A.L."/>
            <person name="Grigoriev I.V."/>
            <person name="Debets A.J.M."/>
        </authorList>
    </citation>
    <scope>NUCLEOTIDE SEQUENCE [LARGE SCALE GENOMIC DNA]</scope>
    <source>
        <strain evidence="2 3">F11</strain>
    </source>
</reference>
<dbReference type="AlphaFoldDB" id="A0A3N2PJ43"/>
<name>A0A3N2PJ43_SODAK</name>
<dbReference type="GO" id="GO:0016491">
    <property type="term" value="F:oxidoreductase activity"/>
    <property type="evidence" value="ECO:0007669"/>
    <property type="project" value="UniProtKB-KW"/>
</dbReference>
<dbReference type="Gene3D" id="3.40.50.720">
    <property type="entry name" value="NAD(P)-binding Rossmann-like Domain"/>
    <property type="match status" value="1"/>
</dbReference>
<dbReference type="InterPro" id="IPR036291">
    <property type="entry name" value="NAD(P)-bd_dom_sf"/>
</dbReference>
<gene>
    <name evidence="2" type="ORF">SODALDRAFT_329804</name>
</gene>
<dbReference type="PANTHER" id="PTHR43157:SF31">
    <property type="entry name" value="PHOSPHATIDYLINOSITOL-GLYCAN BIOSYNTHESIS CLASS F PROTEIN"/>
    <property type="match status" value="1"/>
</dbReference>
<dbReference type="SUPFAM" id="SSF51735">
    <property type="entry name" value="NAD(P)-binding Rossmann-fold domains"/>
    <property type="match status" value="1"/>
</dbReference>
<dbReference type="InterPro" id="IPR002347">
    <property type="entry name" value="SDR_fam"/>
</dbReference>
<keyword evidence="1" id="KW-0560">Oxidoreductase</keyword>
<evidence type="ECO:0000313" key="3">
    <source>
        <dbReference type="Proteomes" id="UP000272025"/>
    </source>
</evidence>
<dbReference type="RefSeq" id="XP_028462359.1">
    <property type="nucleotide sequence ID" value="XM_028611049.1"/>
</dbReference>
<dbReference type="Proteomes" id="UP000272025">
    <property type="component" value="Unassembled WGS sequence"/>
</dbReference>
<dbReference type="Pfam" id="PF00106">
    <property type="entry name" value="adh_short"/>
    <property type="match status" value="1"/>
</dbReference>